<gene>
    <name evidence="2" type="primary">xcpT_4</name>
    <name evidence="2" type="ORF">GALL_32940</name>
</gene>
<sequence length="250" mass="26474">MRILANNSSNGNCQGGFTLVEMAVVLLIATILMAGLVPTISSQIDQRQINETRKQLNDIQQALIGFAIINERLPCPASALTNGQEDPPLVTGICNHPNDGFVPAVALGLGPVNSQGLVVDAWNNPIRYAVTSSYPSNTFSFTTQGGMKTIWSSAINLDLQVCTTNPNSPTNCAPNTSLSSNGVPLVIFSTGKDGLSGAVNPDENANLHTGSSANNKTYVSHDFTPTYDDLVVWVSPNTLFNRMVAAGKLP</sequence>
<dbReference type="Gene3D" id="3.30.700.10">
    <property type="entry name" value="Glycoprotein, Type 4 Pilin"/>
    <property type="match status" value="1"/>
</dbReference>
<dbReference type="InterPro" id="IPR045584">
    <property type="entry name" value="Pilin-like"/>
</dbReference>
<name>A0A1J5T4K0_9ZZZZ</name>
<dbReference type="SUPFAM" id="SSF54523">
    <property type="entry name" value="Pili subunits"/>
    <property type="match status" value="1"/>
</dbReference>
<keyword evidence="1" id="KW-0812">Transmembrane</keyword>
<reference evidence="2" key="1">
    <citation type="submission" date="2016-10" db="EMBL/GenBank/DDBJ databases">
        <title>Sequence of Gallionella enrichment culture.</title>
        <authorList>
            <person name="Poehlein A."/>
            <person name="Muehling M."/>
            <person name="Daniel R."/>
        </authorList>
    </citation>
    <scope>NUCLEOTIDE SEQUENCE</scope>
</reference>
<keyword evidence="1" id="KW-0472">Membrane</keyword>
<protein>
    <submittedName>
        <fullName evidence="2">Type II secretion system protein G</fullName>
    </submittedName>
</protein>
<organism evidence="2">
    <name type="scientific">mine drainage metagenome</name>
    <dbReference type="NCBI Taxonomy" id="410659"/>
    <lineage>
        <taxon>unclassified sequences</taxon>
        <taxon>metagenomes</taxon>
        <taxon>ecological metagenomes</taxon>
    </lineage>
</organism>
<dbReference type="AlphaFoldDB" id="A0A1J5T4K0"/>
<proteinExistence type="predicted"/>
<dbReference type="Pfam" id="PF07963">
    <property type="entry name" value="N_methyl"/>
    <property type="match status" value="1"/>
</dbReference>
<comment type="caution">
    <text evidence="2">The sequence shown here is derived from an EMBL/GenBank/DDBJ whole genome shotgun (WGS) entry which is preliminary data.</text>
</comment>
<evidence type="ECO:0000313" key="2">
    <source>
        <dbReference type="EMBL" id="OIR15793.1"/>
    </source>
</evidence>
<evidence type="ECO:0000256" key="1">
    <source>
        <dbReference type="SAM" id="Phobius"/>
    </source>
</evidence>
<feature type="transmembrane region" description="Helical" evidence="1">
    <location>
        <begin position="16"/>
        <end position="37"/>
    </location>
</feature>
<accession>A0A1J5T4K0</accession>
<keyword evidence="1" id="KW-1133">Transmembrane helix</keyword>
<dbReference type="EMBL" id="MLJW01000008">
    <property type="protein sequence ID" value="OIR15793.1"/>
    <property type="molecule type" value="Genomic_DNA"/>
</dbReference>
<dbReference type="PROSITE" id="PS00409">
    <property type="entry name" value="PROKAR_NTER_METHYL"/>
    <property type="match status" value="1"/>
</dbReference>
<dbReference type="NCBIfam" id="TIGR02532">
    <property type="entry name" value="IV_pilin_GFxxxE"/>
    <property type="match status" value="1"/>
</dbReference>
<dbReference type="InterPro" id="IPR012902">
    <property type="entry name" value="N_methyl_site"/>
</dbReference>